<evidence type="ECO:0000256" key="6">
    <source>
        <dbReference type="ARBA" id="ARBA00022801"/>
    </source>
</evidence>
<keyword evidence="10 11" id="KW-0472">Membrane</keyword>
<evidence type="ECO:0000256" key="5">
    <source>
        <dbReference type="ARBA" id="ARBA00022692"/>
    </source>
</evidence>
<dbReference type="InterPro" id="IPR004387">
    <property type="entry name" value="Pept_M50_Zn"/>
</dbReference>
<evidence type="ECO:0000256" key="8">
    <source>
        <dbReference type="ARBA" id="ARBA00022989"/>
    </source>
</evidence>
<dbReference type="InterPro" id="IPR008915">
    <property type="entry name" value="Peptidase_M50"/>
</dbReference>
<evidence type="ECO:0000256" key="7">
    <source>
        <dbReference type="ARBA" id="ARBA00022833"/>
    </source>
</evidence>
<evidence type="ECO:0000256" key="3">
    <source>
        <dbReference type="ARBA" id="ARBA00007931"/>
    </source>
</evidence>
<evidence type="ECO:0000256" key="9">
    <source>
        <dbReference type="ARBA" id="ARBA00023049"/>
    </source>
</evidence>
<dbReference type="GO" id="GO:0006508">
    <property type="term" value="P:proteolysis"/>
    <property type="evidence" value="ECO:0007669"/>
    <property type="project" value="UniProtKB-KW"/>
</dbReference>
<keyword evidence="7" id="KW-0862">Zinc</keyword>
<dbReference type="PANTHER" id="PTHR42837:SF2">
    <property type="entry name" value="MEMBRANE METALLOPROTEASE ARASP2, CHLOROPLASTIC-RELATED"/>
    <property type="match status" value="1"/>
</dbReference>
<dbReference type="SUPFAM" id="SSF50156">
    <property type="entry name" value="PDZ domain-like"/>
    <property type="match status" value="1"/>
</dbReference>
<keyword evidence="5 11" id="KW-0812">Transmembrane</keyword>
<evidence type="ECO:0000313" key="15">
    <source>
        <dbReference type="Proteomes" id="UP000552709"/>
    </source>
</evidence>
<dbReference type="Gene3D" id="2.30.42.10">
    <property type="match status" value="1"/>
</dbReference>
<comment type="similarity">
    <text evidence="3">Belongs to the peptidase M50B family.</text>
</comment>
<reference evidence="14 15" key="1">
    <citation type="submission" date="2020-08" db="EMBL/GenBank/DDBJ databases">
        <title>Genomic Encyclopedia of Type Strains, Phase IV (KMG-IV): sequencing the most valuable type-strain genomes for metagenomic binning, comparative biology and taxonomic classification.</title>
        <authorList>
            <person name="Goeker M."/>
        </authorList>
    </citation>
    <scope>NUCLEOTIDE SEQUENCE [LARGE SCALE GENOMIC DNA]</scope>
    <source>
        <strain evidence="14 15">DSM 27939</strain>
    </source>
</reference>
<organism evidence="14 15">
    <name type="scientific">Deinococcus humi</name>
    <dbReference type="NCBI Taxonomy" id="662880"/>
    <lineage>
        <taxon>Bacteria</taxon>
        <taxon>Thermotogati</taxon>
        <taxon>Deinococcota</taxon>
        <taxon>Deinococci</taxon>
        <taxon>Deinococcales</taxon>
        <taxon>Deinococcaceae</taxon>
        <taxon>Deinococcus</taxon>
    </lineage>
</organism>
<comment type="cofactor">
    <cofactor evidence="1">
        <name>Zn(2+)</name>
        <dbReference type="ChEBI" id="CHEBI:29105"/>
    </cofactor>
</comment>
<protein>
    <submittedName>
        <fullName evidence="14">Regulator of sigma E protease</fullName>
        <ecNumber evidence="14">3.4.24.-</ecNumber>
    </submittedName>
</protein>
<dbReference type="GO" id="GO:0016020">
    <property type="term" value="C:membrane"/>
    <property type="evidence" value="ECO:0007669"/>
    <property type="project" value="UniProtKB-SubCell"/>
</dbReference>
<evidence type="ECO:0000256" key="1">
    <source>
        <dbReference type="ARBA" id="ARBA00001947"/>
    </source>
</evidence>
<comment type="caution">
    <text evidence="14">The sequence shown here is derived from an EMBL/GenBank/DDBJ whole genome shotgun (WGS) entry which is preliminary data.</text>
</comment>
<dbReference type="InterPro" id="IPR036034">
    <property type="entry name" value="PDZ_sf"/>
</dbReference>
<evidence type="ECO:0000256" key="4">
    <source>
        <dbReference type="ARBA" id="ARBA00022670"/>
    </source>
</evidence>
<keyword evidence="6 14" id="KW-0378">Hydrolase</keyword>
<keyword evidence="15" id="KW-1185">Reference proteome</keyword>
<comment type="subcellular location">
    <subcellularLocation>
        <location evidence="2">Membrane</location>
        <topology evidence="2">Multi-pass membrane protein</topology>
    </subcellularLocation>
</comment>
<dbReference type="AlphaFoldDB" id="A0A7W8NEX0"/>
<dbReference type="PANTHER" id="PTHR42837">
    <property type="entry name" value="REGULATOR OF SIGMA-E PROTEASE RSEP"/>
    <property type="match status" value="1"/>
</dbReference>
<dbReference type="GO" id="GO:0004222">
    <property type="term" value="F:metalloendopeptidase activity"/>
    <property type="evidence" value="ECO:0007669"/>
    <property type="project" value="InterPro"/>
</dbReference>
<feature type="transmembrane region" description="Helical" evidence="11">
    <location>
        <begin position="351"/>
        <end position="369"/>
    </location>
</feature>
<feature type="transmembrane region" description="Helical" evidence="11">
    <location>
        <begin position="112"/>
        <end position="134"/>
    </location>
</feature>
<keyword evidence="9" id="KW-0482">Metalloprotease</keyword>
<keyword evidence="4 14" id="KW-0645">Protease</keyword>
<feature type="transmembrane region" description="Helical" evidence="11">
    <location>
        <begin position="6"/>
        <end position="29"/>
    </location>
</feature>
<gene>
    <name evidence="14" type="ORF">HNQ08_001288</name>
</gene>
<dbReference type="EMBL" id="JACHFL010000002">
    <property type="protein sequence ID" value="MBB5362203.1"/>
    <property type="molecule type" value="Genomic_DNA"/>
</dbReference>
<evidence type="ECO:0000313" key="14">
    <source>
        <dbReference type="EMBL" id="MBB5362203.1"/>
    </source>
</evidence>
<dbReference type="RefSeq" id="WP_184128615.1">
    <property type="nucleotide sequence ID" value="NZ_JACHFL010000002.1"/>
</dbReference>
<name>A0A7W8NEX0_9DEIO</name>
<feature type="domain" description="Peptidase M50" evidence="12">
    <location>
        <begin position="19"/>
        <end position="363"/>
    </location>
</feature>
<evidence type="ECO:0000256" key="10">
    <source>
        <dbReference type="ARBA" id="ARBA00023136"/>
    </source>
</evidence>
<dbReference type="EC" id="3.4.24.-" evidence="14"/>
<sequence length="376" mass="40351">MSVLQSISAALTPLGLVWTLLIISVATFLHELAHYALARGQGVRVNSFSIGMGPILFRRLWRGTEWRLSLLPIGGYVEIDGMAPEEVRSGEGEVSYRQATRGFAALSAPGKIAVLLAGPLMNLLLAIGLMTLTFTSQGIPALDRARIESVQPNSRAQALGLQTGDVITAIDGQDIPDTLEVAGRSVTGWENLRNVLGTPGPHTFTLERAGGTQEVTFDWTPTVDGKRQLLGIGYGPDIVRADLGTAFQTSLTTTAEAVPQVLRAFGNLFGRFLTLNFTQDQNVTGPIGTTEIVGRAASASPWALVQVATLLNLSLAFFNLIPIPGLDGGRILLVLVGVLRRRPLSFSQEQAINVAGFAFVLLLMTFVVVRDVSRFF</sequence>
<dbReference type="CDD" id="cd06163">
    <property type="entry name" value="S2P-M50_PDZ_RseP-like"/>
    <property type="match status" value="1"/>
</dbReference>
<evidence type="ECO:0000256" key="2">
    <source>
        <dbReference type="ARBA" id="ARBA00004141"/>
    </source>
</evidence>
<evidence type="ECO:0000256" key="11">
    <source>
        <dbReference type="SAM" id="Phobius"/>
    </source>
</evidence>
<accession>A0A7W8NEX0</accession>
<dbReference type="InterPro" id="IPR041489">
    <property type="entry name" value="PDZ_6"/>
</dbReference>
<proteinExistence type="inferred from homology"/>
<evidence type="ECO:0000259" key="13">
    <source>
        <dbReference type="Pfam" id="PF17820"/>
    </source>
</evidence>
<dbReference type="Proteomes" id="UP000552709">
    <property type="component" value="Unassembled WGS sequence"/>
</dbReference>
<dbReference type="Pfam" id="PF17820">
    <property type="entry name" value="PDZ_6"/>
    <property type="match status" value="1"/>
</dbReference>
<feature type="domain" description="PDZ" evidence="13">
    <location>
        <begin position="147"/>
        <end position="180"/>
    </location>
</feature>
<dbReference type="Pfam" id="PF02163">
    <property type="entry name" value="Peptidase_M50"/>
    <property type="match status" value="1"/>
</dbReference>
<keyword evidence="8 11" id="KW-1133">Transmembrane helix</keyword>
<evidence type="ECO:0000259" key="12">
    <source>
        <dbReference type="Pfam" id="PF02163"/>
    </source>
</evidence>